<accession>K3WIJ8</accession>
<dbReference type="EnsemblProtists" id="PYU1_T004790">
    <property type="protein sequence ID" value="PYU1_T004790"/>
    <property type="gene ID" value="PYU1_G004779"/>
</dbReference>
<sequence>MLFRNFLQRSATAVRTNHHVANRAVAPMAMGAKRFYTVGEDNKTSILVEVEDGPGSLQDILKFFWKHDVNMSRIESRPSKGYNQNYSFYIDFDGKRGDPAVDELMADLKKNSLVLMVLHDKKGEWDEIAIITD</sequence>
<feature type="domain" description="ACT" evidence="1">
    <location>
        <begin position="45"/>
        <end position="122"/>
    </location>
</feature>
<keyword evidence="3" id="KW-1185">Reference proteome</keyword>
<reference evidence="3" key="2">
    <citation type="submission" date="2010-04" db="EMBL/GenBank/DDBJ databases">
        <authorList>
            <person name="Buell R."/>
            <person name="Hamilton J."/>
            <person name="Hostetler J."/>
        </authorList>
    </citation>
    <scope>NUCLEOTIDE SEQUENCE [LARGE SCALE GENOMIC DNA]</scope>
    <source>
        <strain evidence="3">DAOM:BR144</strain>
    </source>
</reference>
<dbReference type="InterPro" id="IPR018528">
    <property type="entry name" value="Preph_deHydtase_CS"/>
</dbReference>
<dbReference type="InParanoid" id="K3WIJ8"/>
<proteinExistence type="predicted"/>
<organism evidence="2 3">
    <name type="scientific">Globisporangium ultimum (strain ATCC 200006 / CBS 805.95 / DAOM BR144)</name>
    <name type="common">Pythium ultimum</name>
    <dbReference type="NCBI Taxonomy" id="431595"/>
    <lineage>
        <taxon>Eukaryota</taxon>
        <taxon>Sar</taxon>
        <taxon>Stramenopiles</taxon>
        <taxon>Oomycota</taxon>
        <taxon>Peronosporomycetes</taxon>
        <taxon>Pythiales</taxon>
        <taxon>Pythiaceae</taxon>
        <taxon>Globisporangium</taxon>
    </lineage>
</organism>
<dbReference type="GO" id="GO:0005737">
    <property type="term" value="C:cytoplasm"/>
    <property type="evidence" value="ECO:0007669"/>
    <property type="project" value="TreeGrafter"/>
</dbReference>
<dbReference type="GO" id="GO:0004664">
    <property type="term" value="F:prephenate dehydratase activity"/>
    <property type="evidence" value="ECO:0007669"/>
    <property type="project" value="InterPro"/>
</dbReference>
<dbReference type="SUPFAM" id="SSF55021">
    <property type="entry name" value="ACT-like"/>
    <property type="match status" value="1"/>
</dbReference>
<reference evidence="2" key="3">
    <citation type="submission" date="2015-02" db="UniProtKB">
        <authorList>
            <consortium name="EnsemblProtists"/>
        </authorList>
    </citation>
    <scope>IDENTIFICATION</scope>
    <source>
        <strain evidence="2">DAOM BR144</strain>
    </source>
</reference>
<dbReference type="Pfam" id="PF01842">
    <property type="entry name" value="ACT"/>
    <property type="match status" value="1"/>
</dbReference>
<name>K3WIJ8_GLOUD</name>
<dbReference type="PANTHER" id="PTHR21022">
    <property type="entry name" value="PREPHENATE DEHYDRATASE P PROTEIN"/>
    <property type="match status" value="1"/>
</dbReference>
<dbReference type="STRING" id="431595.K3WIJ8"/>
<dbReference type="GO" id="GO:0009094">
    <property type="term" value="P:L-phenylalanine biosynthetic process"/>
    <property type="evidence" value="ECO:0007669"/>
    <property type="project" value="InterPro"/>
</dbReference>
<protein>
    <recommendedName>
        <fullName evidence="1">ACT domain-containing protein</fullName>
    </recommendedName>
</protein>
<evidence type="ECO:0000313" key="3">
    <source>
        <dbReference type="Proteomes" id="UP000019132"/>
    </source>
</evidence>
<dbReference type="VEuPathDB" id="FungiDB:PYU1_G004779"/>
<evidence type="ECO:0000259" key="1">
    <source>
        <dbReference type="PROSITE" id="PS51671"/>
    </source>
</evidence>
<dbReference type="PROSITE" id="PS51671">
    <property type="entry name" value="ACT"/>
    <property type="match status" value="1"/>
</dbReference>
<dbReference type="PANTHER" id="PTHR21022:SF19">
    <property type="entry name" value="PREPHENATE DEHYDRATASE-RELATED"/>
    <property type="match status" value="1"/>
</dbReference>
<dbReference type="Gene3D" id="3.30.70.260">
    <property type="match status" value="1"/>
</dbReference>
<dbReference type="PROSITE" id="PS00858">
    <property type="entry name" value="PREPHENATE_DEHYDR_2"/>
    <property type="match status" value="1"/>
</dbReference>
<dbReference type="EMBL" id="GL376631">
    <property type="status" value="NOT_ANNOTATED_CDS"/>
    <property type="molecule type" value="Genomic_DNA"/>
</dbReference>
<evidence type="ECO:0000313" key="2">
    <source>
        <dbReference type="EnsemblProtists" id="PYU1_T004790"/>
    </source>
</evidence>
<reference evidence="3" key="1">
    <citation type="journal article" date="2010" name="Genome Biol.">
        <title>Genome sequence of the necrotrophic plant pathogen Pythium ultimum reveals original pathogenicity mechanisms and effector repertoire.</title>
        <authorList>
            <person name="Levesque C.A."/>
            <person name="Brouwer H."/>
            <person name="Cano L."/>
            <person name="Hamilton J.P."/>
            <person name="Holt C."/>
            <person name="Huitema E."/>
            <person name="Raffaele S."/>
            <person name="Robideau G.P."/>
            <person name="Thines M."/>
            <person name="Win J."/>
            <person name="Zerillo M.M."/>
            <person name="Beakes G.W."/>
            <person name="Boore J.L."/>
            <person name="Busam D."/>
            <person name="Dumas B."/>
            <person name="Ferriera S."/>
            <person name="Fuerstenberg S.I."/>
            <person name="Gachon C.M."/>
            <person name="Gaulin E."/>
            <person name="Govers F."/>
            <person name="Grenville-Briggs L."/>
            <person name="Horner N."/>
            <person name="Hostetler J."/>
            <person name="Jiang R.H."/>
            <person name="Johnson J."/>
            <person name="Krajaejun T."/>
            <person name="Lin H."/>
            <person name="Meijer H.J."/>
            <person name="Moore B."/>
            <person name="Morris P."/>
            <person name="Phuntmart V."/>
            <person name="Puiu D."/>
            <person name="Shetty J."/>
            <person name="Stajich J.E."/>
            <person name="Tripathy S."/>
            <person name="Wawra S."/>
            <person name="van West P."/>
            <person name="Whitty B.R."/>
            <person name="Coutinho P.M."/>
            <person name="Henrissat B."/>
            <person name="Martin F."/>
            <person name="Thomas P.D."/>
            <person name="Tyler B.M."/>
            <person name="De Vries R.P."/>
            <person name="Kamoun S."/>
            <person name="Yandell M."/>
            <person name="Tisserat N."/>
            <person name="Buell C.R."/>
        </authorList>
    </citation>
    <scope>NUCLEOTIDE SEQUENCE</scope>
    <source>
        <strain evidence="3">DAOM:BR144</strain>
    </source>
</reference>
<dbReference type="InterPro" id="IPR002912">
    <property type="entry name" value="ACT_dom"/>
</dbReference>
<dbReference type="CDD" id="cd04905">
    <property type="entry name" value="ACT_CM-PDT"/>
    <property type="match status" value="1"/>
</dbReference>
<dbReference type="Proteomes" id="UP000019132">
    <property type="component" value="Unassembled WGS sequence"/>
</dbReference>
<dbReference type="InterPro" id="IPR045865">
    <property type="entry name" value="ACT-like_dom_sf"/>
</dbReference>
<dbReference type="AlphaFoldDB" id="K3WIJ8"/>
<dbReference type="eggNOG" id="KOG3820">
    <property type="taxonomic scope" value="Eukaryota"/>
</dbReference>
<dbReference type="HOGENOM" id="CLU_1910856_0_0_1"/>